<dbReference type="AlphaFoldDB" id="A0A3N4JEH4"/>
<keyword evidence="1" id="KW-0472">Membrane</keyword>
<evidence type="ECO:0000256" key="1">
    <source>
        <dbReference type="SAM" id="Phobius"/>
    </source>
</evidence>
<dbReference type="Proteomes" id="UP000276215">
    <property type="component" value="Unassembled WGS sequence"/>
</dbReference>
<organism evidence="2 3">
    <name type="scientific">Choiromyces venosus 120613-1</name>
    <dbReference type="NCBI Taxonomy" id="1336337"/>
    <lineage>
        <taxon>Eukaryota</taxon>
        <taxon>Fungi</taxon>
        <taxon>Dikarya</taxon>
        <taxon>Ascomycota</taxon>
        <taxon>Pezizomycotina</taxon>
        <taxon>Pezizomycetes</taxon>
        <taxon>Pezizales</taxon>
        <taxon>Tuberaceae</taxon>
        <taxon>Choiromyces</taxon>
    </lineage>
</organism>
<protein>
    <submittedName>
        <fullName evidence="2">Uncharacterized protein</fullName>
    </submittedName>
</protein>
<dbReference type="EMBL" id="ML120422">
    <property type="protein sequence ID" value="RPA95687.1"/>
    <property type="molecule type" value="Genomic_DNA"/>
</dbReference>
<keyword evidence="1" id="KW-1133">Transmembrane helix</keyword>
<feature type="transmembrane region" description="Helical" evidence="1">
    <location>
        <begin position="12"/>
        <end position="31"/>
    </location>
</feature>
<accession>A0A3N4JEH4</accession>
<evidence type="ECO:0000313" key="3">
    <source>
        <dbReference type="Proteomes" id="UP000276215"/>
    </source>
</evidence>
<feature type="transmembrane region" description="Helical" evidence="1">
    <location>
        <begin position="37"/>
        <end position="57"/>
    </location>
</feature>
<feature type="transmembrane region" description="Helical" evidence="1">
    <location>
        <begin position="64"/>
        <end position="90"/>
    </location>
</feature>
<name>A0A3N4JEH4_9PEZI</name>
<keyword evidence="3" id="KW-1185">Reference proteome</keyword>
<sequence>MCYLSYRRSYERAISIILHSPTFFLLFSSRYTLLFSGFYPILSYPIITIFYFGGFAAGCVRTELFLLLNAFSFFFIFFYCMARAGGMVWYGNLGVLEKIY</sequence>
<gene>
    <name evidence="2" type="ORF">L873DRAFT_1295593</name>
</gene>
<proteinExistence type="predicted"/>
<keyword evidence="1" id="KW-0812">Transmembrane</keyword>
<reference evidence="2 3" key="1">
    <citation type="journal article" date="2018" name="Nat. Ecol. Evol.">
        <title>Pezizomycetes genomes reveal the molecular basis of ectomycorrhizal truffle lifestyle.</title>
        <authorList>
            <person name="Murat C."/>
            <person name="Payen T."/>
            <person name="Noel B."/>
            <person name="Kuo A."/>
            <person name="Morin E."/>
            <person name="Chen J."/>
            <person name="Kohler A."/>
            <person name="Krizsan K."/>
            <person name="Balestrini R."/>
            <person name="Da Silva C."/>
            <person name="Montanini B."/>
            <person name="Hainaut M."/>
            <person name="Levati E."/>
            <person name="Barry K.W."/>
            <person name="Belfiori B."/>
            <person name="Cichocki N."/>
            <person name="Clum A."/>
            <person name="Dockter R.B."/>
            <person name="Fauchery L."/>
            <person name="Guy J."/>
            <person name="Iotti M."/>
            <person name="Le Tacon F."/>
            <person name="Lindquist E.A."/>
            <person name="Lipzen A."/>
            <person name="Malagnac F."/>
            <person name="Mello A."/>
            <person name="Molinier V."/>
            <person name="Miyauchi S."/>
            <person name="Poulain J."/>
            <person name="Riccioni C."/>
            <person name="Rubini A."/>
            <person name="Sitrit Y."/>
            <person name="Splivallo R."/>
            <person name="Traeger S."/>
            <person name="Wang M."/>
            <person name="Zifcakova L."/>
            <person name="Wipf D."/>
            <person name="Zambonelli A."/>
            <person name="Paolocci F."/>
            <person name="Nowrousian M."/>
            <person name="Ottonello S."/>
            <person name="Baldrian P."/>
            <person name="Spatafora J.W."/>
            <person name="Henrissat B."/>
            <person name="Nagy L.G."/>
            <person name="Aury J.M."/>
            <person name="Wincker P."/>
            <person name="Grigoriev I.V."/>
            <person name="Bonfante P."/>
            <person name="Martin F.M."/>
        </authorList>
    </citation>
    <scope>NUCLEOTIDE SEQUENCE [LARGE SCALE GENOMIC DNA]</scope>
    <source>
        <strain evidence="2 3">120613-1</strain>
    </source>
</reference>
<evidence type="ECO:0000313" key="2">
    <source>
        <dbReference type="EMBL" id="RPA95687.1"/>
    </source>
</evidence>